<gene>
    <name evidence="9 13" type="primary">aroQ</name>
    <name evidence="13" type="ORF">GCM10011491_06050</name>
</gene>
<dbReference type="InterPro" id="IPR018509">
    <property type="entry name" value="DHquinase_II_CS"/>
</dbReference>
<name>A0A916S2Q0_9HYPH</name>
<keyword evidence="14" id="KW-1185">Reference proteome</keyword>
<dbReference type="InterPro" id="IPR001874">
    <property type="entry name" value="DHquinase_II"/>
</dbReference>
<dbReference type="SUPFAM" id="SSF52304">
    <property type="entry name" value="Type II 3-dehydroquinate dehydratase"/>
    <property type="match status" value="1"/>
</dbReference>
<reference evidence="13" key="2">
    <citation type="submission" date="2020-09" db="EMBL/GenBank/DDBJ databases">
        <authorList>
            <person name="Sun Q."/>
            <person name="Zhou Y."/>
        </authorList>
    </citation>
    <scope>NUCLEOTIDE SEQUENCE</scope>
    <source>
        <strain evidence="13">CGMCC 1.15082</strain>
    </source>
</reference>
<dbReference type="Proteomes" id="UP000646478">
    <property type="component" value="Unassembled WGS sequence"/>
</dbReference>
<protein>
    <recommendedName>
        <fullName evidence="6 9">3-dehydroquinate dehydratase</fullName>
        <shortName evidence="9">3-dehydroquinase</shortName>
        <ecNumber evidence="6 9">4.2.1.10</ecNumber>
    </recommendedName>
    <alternativeName>
        <fullName evidence="9">Type II DHQase</fullName>
    </alternativeName>
</protein>
<evidence type="ECO:0000256" key="6">
    <source>
        <dbReference type="ARBA" id="ARBA00012060"/>
    </source>
</evidence>
<dbReference type="EC" id="4.2.1.10" evidence="6 9"/>
<dbReference type="PANTHER" id="PTHR21272:SF3">
    <property type="entry name" value="CATABOLIC 3-DEHYDROQUINASE"/>
    <property type="match status" value="1"/>
</dbReference>
<feature type="binding site" evidence="9 11">
    <location>
        <position position="75"/>
    </location>
    <ligand>
        <name>substrate</name>
    </ligand>
</feature>
<feature type="binding site" evidence="9 11">
    <location>
        <begin position="102"/>
        <end position="103"/>
    </location>
    <ligand>
        <name>substrate</name>
    </ligand>
</feature>
<dbReference type="GO" id="GO:0008652">
    <property type="term" value="P:amino acid biosynthetic process"/>
    <property type="evidence" value="ECO:0007669"/>
    <property type="project" value="UniProtKB-KW"/>
</dbReference>
<dbReference type="NCBIfam" id="NF003807">
    <property type="entry name" value="PRK05395.1-4"/>
    <property type="match status" value="1"/>
</dbReference>
<dbReference type="EMBL" id="BMHH01000002">
    <property type="protein sequence ID" value="GGA81542.1"/>
    <property type="molecule type" value="Genomic_DNA"/>
</dbReference>
<evidence type="ECO:0000313" key="14">
    <source>
        <dbReference type="Proteomes" id="UP000646478"/>
    </source>
</evidence>
<comment type="similarity">
    <text evidence="4 9">Belongs to the type-II 3-dehydroquinase family.</text>
</comment>
<feature type="binding site" evidence="9 11">
    <location>
        <position position="81"/>
    </location>
    <ligand>
        <name>substrate</name>
    </ligand>
</feature>
<evidence type="ECO:0000256" key="7">
    <source>
        <dbReference type="ARBA" id="ARBA00023141"/>
    </source>
</evidence>
<dbReference type="GO" id="GO:0009423">
    <property type="term" value="P:chorismate biosynthetic process"/>
    <property type="evidence" value="ECO:0007669"/>
    <property type="project" value="UniProtKB-UniRule"/>
</dbReference>
<dbReference type="GO" id="GO:0003855">
    <property type="term" value="F:3-dehydroquinate dehydratase activity"/>
    <property type="evidence" value="ECO:0007669"/>
    <property type="project" value="UniProtKB-UniRule"/>
</dbReference>
<dbReference type="PANTHER" id="PTHR21272">
    <property type="entry name" value="CATABOLIC 3-DEHYDROQUINASE"/>
    <property type="match status" value="1"/>
</dbReference>
<dbReference type="AlphaFoldDB" id="A0A916S2Q0"/>
<evidence type="ECO:0000256" key="2">
    <source>
        <dbReference type="ARBA" id="ARBA00003924"/>
    </source>
</evidence>
<dbReference type="InterPro" id="IPR036441">
    <property type="entry name" value="DHquinase_II_sf"/>
</dbReference>
<dbReference type="Gene3D" id="3.40.50.9100">
    <property type="entry name" value="Dehydroquinase, class II"/>
    <property type="match status" value="1"/>
</dbReference>
<comment type="subunit">
    <text evidence="5 9">Homododecamer.</text>
</comment>
<dbReference type="PROSITE" id="PS01029">
    <property type="entry name" value="DEHYDROQUINASE_II"/>
    <property type="match status" value="1"/>
</dbReference>
<accession>A0A916S2Q0</accession>
<feature type="active site" description="Proton donor" evidence="9 10">
    <location>
        <position position="101"/>
    </location>
</feature>
<evidence type="ECO:0000313" key="13">
    <source>
        <dbReference type="EMBL" id="GGA81542.1"/>
    </source>
</evidence>
<comment type="caution">
    <text evidence="13">The sequence shown here is derived from an EMBL/GenBank/DDBJ whole genome shotgun (WGS) entry which is preliminary data.</text>
</comment>
<feature type="binding site" evidence="9 11">
    <location>
        <position position="112"/>
    </location>
    <ligand>
        <name>substrate</name>
    </ligand>
</feature>
<evidence type="ECO:0000256" key="9">
    <source>
        <dbReference type="HAMAP-Rule" id="MF_00169"/>
    </source>
</evidence>
<dbReference type="PIRSF" id="PIRSF001399">
    <property type="entry name" value="DHquinase_II"/>
    <property type="match status" value="1"/>
</dbReference>
<comment type="catalytic activity">
    <reaction evidence="1 9">
        <text>3-dehydroquinate = 3-dehydroshikimate + H2O</text>
        <dbReference type="Rhea" id="RHEA:21096"/>
        <dbReference type="ChEBI" id="CHEBI:15377"/>
        <dbReference type="ChEBI" id="CHEBI:16630"/>
        <dbReference type="ChEBI" id="CHEBI:32364"/>
        <dbReference type="EC" id="4.2.1.10"/>
    </reaction>
</comment>
<keyword evidence="9" id="KW-0028">Amino-acid biosynthesis</keyword>
<evidence type="ECO:0000256" key="4">
    <source>
        <dbReference type="ARBA" id="ARBA00011037"/>
    </source>
</evidence>
<dbReference type="NCBIfam" id="TIGR01088">
    <property type="entry name" value="aroQ"/>
    <property type="match status" value="1"/>
</dbReference>
<keyword evidence="7 9" id="KW-0057">Aromatic amino acid biosynthesis</keyword>
<keyword evidence="8 9" id="KW-0456">Lyase</keyword>
<evidence type="ECO:0000256" key="5">
    <source>
        <dbReference type="ARBA" id="ARBA00011193"/>
    </source>
</evidence>
<proteinExistence type="inferred from homology"/>
<dbReference type="NCBIfam" id="NF003805">
    <property type="entry name" value="PRK05395.1-2"/>
    <property type="match status" value="1"/>
</dbReference>
<evidence type="ECO:0000256" key="8">
    <source>
        <dbReference type="ARBA" id="ARBA00023239"/>
    </source>
</evidence>
<dbReference type="HAMAP" id="MF_00169">
    <property type="entry name" value="AroQ"/>
    <property type="match status" value="1"/>
</dbReference>
<evidence type="ECO:0000256" key="3">
    <source>
        <dbReference type="ARBA" id="ARBA00004902"/>
    </source>
</evidence>
<feature type="binding site" evidence="9 11">
    <location>
        <position position="88"/>
    </location>
    <ligand>
        <name>substrate</name>
    </ligand>
</feature>
<evidence type="ECO:0000256" key="11">
    <source>
        <dbReference type="PIRSR" id="PIRSR001399-2"/>
    </source>
</evidence>
<dbReference type="GO" id="GO:0009073">
    <property type="term" value="P:aromatic amino acid family biosynthetic process"/>
    <property type="evidence" value="ECO:0007669"/>
    <property type="project" value="UniProtKB-KW"/>
</dbReference>
<dbReference type="CDD" id="cd00466">
    <property type="entry name" value="DHQase_II"/>
    <property type="match status" value="1"/>
</dbReference>
<dbReference type="NCBIfam" id="NF003806">
    <property type="entry name" value="PRK05395.1-3"/>
    <property type="match status" value="1"/>
</dbReference>
<dbReference type="Pfam" id="PF01220">
    <property type="entry name" value="DHquinase_II"/>
    <property type="match status" value="1"/>
</dbReference>
<comment type="pathway">
    <text evidence="3 9">Metabolic intermediate biosynthesis; chorismate biosynthesis; chorismate from D-erythrose 4-phosphate and phosphoenolpyruvate: step 3/7.</text>
</comment>
<organism evidence="13 14">
    <name type="scientific">Brucella endophytica</name>
    <dbReference type="NCBI Taxonomy" id="1963359"/>
    <lineage>
        <taxon>Bacteria</taxon>
        <taxon>Pseudomonadati</taxon>
        <taxon>Pseudomonadota</taxon>
        <taxon>Alphaproteobacteria</taxon>
        <taxon>Hyphomicrobiales</taxon>
        <taxon>Brucellaceae</taxon>
        <taxon>Brucella/Ochrobactrum group</taxon>
        <taxon>Brucella</taxon>
    </lineage>
</organism>
<sequence>MAQTILVLNGPNLNMLGKREPGIYGAATLADIEAACRREAKALGVEIEFRQSNHEGDLVDWIQEAGEKGASVLINPAAYTHTSIALQDAIRAAKVTVVEVHLSNIHAREAFRHHSFVSPVAKGVLCGFGADGYVMGLRALAAFAAENKA</sequence>
<reference evidence="13" key="1">
    <citation type="journal article" date="2014" name="Int. J. Syst. Evol. Microbiol.">
        <title>Complete genome sequence of Corynebacterium casei LMG S-19264T (=DSM 44701T), isolated from a smear-ripened cheese.</title>
        <authorList>
            <consortium name="US DOE Joint Genome Institute (JGI-PGF)"/>
            <person name="Walter F."/>
            <person name="Albersmeier A."/>
            <person name="Kalinowski J."/>
            <person name="Ruckert C."/>
        </authorList>
    </citation>
    <scope>NUCLEOTIDE SEQUENCE</scope>
    <source>
        <strain evidence="13">CGMCC 1.15082</strain>
    </source>
</reference>
<dbReference type="GO" id="GO:0019631">
    <property type="term" value="P:quinate catabolic process"/>
    <property type="evidence" value="ECO:0007669"/>
    <property type="project" value="TreeGrafter"/>
</dbReference>
<feature type="active site" description="Proton acceptor" evidence="9 10">
    <location>
        <position position="24"/>
    </location>
</feature>
<evidence type="ECO:0000256" key="1">
    <source>
        <dbReference type="ARBA" id="ARBA00001864"/>
    </source>
</evidence>
<dbReference type="RefSeq" id="WP_188821353.1">
    <property type="nucleotide sequence ID" value="NZ_BMHH01000002.1"/>
</dbReference>
<feature type="site" description="Transition state stabilizer" evidence="9 12">
    <location>
        <position position="19"/>
    </location>
</feature>
<evidence type="ECO:0000256" key="10">
    <source>
        <dbReference type="PIRSR" id="PIRSR001399-1"/>
    </source>
</evidence>
<evidence type="ECO:0000256" key="12">
    <source>
        <dbReference type="PIRSR" id="PIRSR001399-3"/>
    </source>
</evidence>
<dbReference type="NCBIfam" id="NF003804">
    <property type="entry name" value="PRK05395.1-1"/>
    <property type="match status" value="1"/>
</dbReference>
<comment type="function">
    <text evidence="2 9">Catalyzes a trans-dehydration via an enolate intermediate.</text>
</comment>